<gene>
    <name evidence="1" type="ORF">GC097_08995</name>
</gene>
<sequence length="323" mass="37061">MGNSWEFLTFRYTRRIFLQGIQFLHRTRAVTNVREQTKQTPHFLTDAYFLEQGQGNLAVTNHYIAFLHQNKKAMTLFPLLSITDWGIDTIDRRPVFWIEGSFEQGAGRFSWYVSKQKEIIQTVNEQLEKGAVAQERAAFKRNQAKLDSYMAIVNTTLNDNSETILLKAKVAIDDKADTLLQNTQVMLETMWEVFLTGEMPQLRALDQAEARLLRDNIVCYAAIKGNRIAKMVLEARGYMLPAEDVFIDSDAFIDEYYKAVLPPFEILDKVHEDVLAIYRTFFPASRLNQDQALTLVSEAVKLGYRVTIANAMVIVKTSLRIAN</sequence>
<evidence type="ECO:0000313" key="1">
    <source>
        <dbReference type="EMBL" id="NOV00152.1"/>
    </source>
</evidence>
<comment type="caution">
    <text evidence="1">The sequence shown here is derived from an EMBL/GenBank/DDBJ whole genome shotgun (WGS) entry which is preliminary data.</text>
</comment>
<name>A0ABX1ZJ80_9BACL</name>
<proteinExistence type="predicted"/>
<accession>A0ABX1ZJ80</accession>
<dbReference type="EMBL" id="WHNZ01000017">
    <property type="protein sequence ID" value="NOV00152.1"/>
    <property type="molecule type" value="Genomic_DNA"/>
</dbReference>
<reference evidence="1 2" key="1">
    <citation type="submission" date="2019-10" db="EMBL/GenBank/DDBJ databases">
        <title>Description of Paenibacillus pedi sp. nov.</title>
        <authorList>
            <person name="Carlier A."/>
            <person name="Qi S."/>
        </authorList>
    </citation>
    <scope>NUCLEOTIDE SEQUENCE [LARGE SCALE GENOMIC DNA]</scope>
    <source>
        <strain evidence="1 2">LMG 31457</strain>
    </source>
</reference>
<evidence type="ECO:0000313" key="2">
    <source>
        <dbReference type="Proteomes" id="UP000618579"/>
    </source>
</evidence>
<protein>
    <submittedName>
        <fullName evidence="1">Uncharacterized protein</fullName>
    </submittedName>
</protein>
<dbReference type="Proteomes" id="UP000618579">
    <property type="component" value="Unassembled WGS sequence"/>
</dbReference>
<organism evidence="1 2">
    <name type="scientific">Paenibacillus planticolens</name>
    <dbReference type="NCBI Taxonomy" id="2654976"/>
    <lineage>
        <taxon>Bacteria</taxon>
        <taxon>Bacillati</taxon>
        <taxon>Bacillota</taxon>
        <taxon>Bacilli</taxon>
        <taxon>Bacillales</taxon>
        <taxon>Paenibacillaceae</taxon>
        <taxon>Paenibacillus</taxon>
    </lineage>
</organism>
<dbReference type="RefSeq" id="WP_171683020.1">
    <property type="nucleotide sequence ID" value="NZ_WHNZ01000017.1"/>
</dbReference>
<keyword evidence="2" id="KW-1185">Reference proteome</keyword>